<proteinExistence type="predicted"/>
<feature type="domain" description="N-acetyltransferase" evidence="2">
    <location>
        <begin position="1"/>
        <end position="153"/>
    </location>
</feature>
<evidence type="ECO:0000313" key="3">
    <source>
        <dbReference type="EMBL" id="GAC68595.1"/>
    </source>
</evidence>
<sequence>MRITDDPLPSDVAQLRWMWTREIDPTVPQWAGNAEFSAAVDRWMTHPDRTVWIASEYSTAAGMVCMTEHTRMPRPRAAFSSRWGYLGHLYVRPEFRLRGIGYRLLVNTVQIAEQRGYSKVMLSPTPQSIPVYLRAGFTLDNDTMILTMETGAR</sequence>
<name>M0QIY4_9ACTN</name>
<dbReference type="eggNOG" id="COG3153">
    <property type="taxonomic scope" value="Bacteria"/>
</dbReference>
<dbReference type="AlphaFoldDB" id="M0QIY4"/>
<gene>
    <name evidence="3" type="ORF">GS4_16_01260</name>
</gene>
<organism evidence="3 4">
    <name type="scientific">Gordonia soli NBRC 108243</name>
    <dbReference type="NCBI Taxonomy" id="1223545"/>
    <lineage>
        <taxon>Bacteria</taxon>
        <taxon>Bacillati</taxon>
        <taxon>Actinomycetota</taxon>
        <taxon>Actinomycetes</taxon>
        <taxon>Mycobacteriales</taxon>
        <taxon>Gordoniaceae</taxon>
        <taxon>Gordonia</taxon>
    </lineage>
</organism>
<dbReference type="PROSITE" id="PS51186">
    <property type="entry name" value="GNAT"/>
    <property type="match status" value="1"/>
</dbReference>
<dbReference type="EMBL" id="BANX01000016">
    <property type="protein sequence ID" value="GAC68595.1"/>
    <property type="molecule type" value="Genomic_DNA"/>
</dbReference>
<dbReference type="InterPro" id="IPR016181">
    <property type="entry name" value="Acyl_CoA_acyltransferase"/>
</dbReference>
<dbReference type="Proteomes" id="UP000011666">
    <property type="component" value="Unassembled WGS sequence"/>
</dbReference>
<dbReference type="InterPro" id="IPR000182">
    <property type="entry name" value="GNAT_dom"/>
</dbReference>
<protein>
    <recommendedName>
        <fullName evidence="2">N-acetyltransferase domain-containing protein</fullName>
    </recommendedName>
</protein>
<evidence type="ECO:0000259" key="2">
    <source>
        <dbReference type="PROSITE" id="PS51186"/>
    </source>
</evidence>
<dbReference type="GO" id="GO:0008080">
    <property type="term" value="F:N-acetyltransferase activity"/>
    <property type="evidence" value="ECO:0007669"/>
    <property type="project" value="InterPro"/>
</dbReference>
<accession>M0QIY4</accession>
<dbReference type="Pfam" id="PF00583">
    <property type="entry name" value="Acetyltransf_1"/>
    <property type="match status" value="1"/>
</dbReference>
<reference evidence="3 4" key="1">
    <citation type="submission" date="2013-01" db="EMBL/GenBank/DDBJ databases">
        <title>Whole genome shotgun sequence of Gordonia soli NBRC 108243.</title>
        <authorList>
            <person name="Isaki-Nakamura S."/>
            <person name="Hosoyama A."/>
            <person name="Tsuchikane K."/>
            <person name="Ando Y."/>
            <person name="Baba S."/>
            <person name="Ohji S."/>
            <person name="Hamada M."/>
            <person name="Tamura T."/>
            <person name="Yamazoe A."/>
            <person name="Yamazaki S."/>
            <person name="Fujita N."/>
        </authorList>
    </citation>
    <scope>NUCLEOTIDE SEQUENCE [LARGE SCALE GENOMIC DNA]</scope>
    <source>
        <strain evidence="3 4">NBRC 108243</strain>
    </source>
</reference>
<dbReference type="PANTHER" id="PTHR13947:SF37">
    <property type="entry name" value="LD18367P"/>
    <property type="match status" value="1"/>
</dbReference>
<dbReference type="PANTHER" id="PTHR13947">
    <property type="entry name" value="GNAT FAMILY N-ACETYLTRANSFERASE"/>
    <property type="match status" value="1"/>
</dbReference>
<comment type="caution">
    <text evidence="3">The sequence shown here is derived from an EMBL/GenBank/DDBJ whole genome shotgun (WGS) entry which is preliminary data.</text>
</comment>
<dbReference type="InterPro" id="IPR050769">
    <property type="entry name" value="NAT_camello-type"/>
</dbReference>
<evidence type="ECO:0000313" key="4">
    <source>
        <dbReference type="Proteomes" id="UP000011666"/>
    </source>
</evidence>
<dbReference type="SUPFAM" id="SSF55729">
    <property type="entry name" value="Acyl-CoA N-acyltransferases (Nat)"/>
    <property type="match status" value="1"/>
</dbReference>
<keyword evidence="4" id="KW-1185">Reference proteome</keyword>
<evidence type="ECO:0000256" key="1">
    <source>
        <dbReference type="ARBA" id="ARBA00022679"/>
    </source>
</evidence>
<dbReference type="STRING" id="1223545.GS4_16_01260"/>
<keyword evidence="1" id="KW-0808">Transferase</keyword>
<dbReference type="CDD" id="cd04301">
    <property type="entry name" value="NAT_SF"/>
    <property type="match status" value="1"/>
</dbReference>
<dbReference type="Gene3D" id="3.40.630.30">
    <property type="match status" value="1"/>
</dbReference>